<dbReference type="EMBL" id="MU853268">
    <property type="protein sequence ID" value="KAK4118447.1"/>
    <property type="molecule type" value="Genomic_DNA"/>
</dbReference>
<organism evidence="1 2">
    <name type="scientific">Parathielavia appendiculata</name>
    <dbReference type="NCBI Taxonomy" id="2587402"/>
    <lineage>
        <taxon>Eukaryota</taxon>
        <taxon>Fungi</taxon>
        <taxon>Dikarya</taxon>
        <taxon>Ascomycota</taxon>
        <taxon>Pezizomycotina</taxon>
        <taxon>Sordariomycetes</taxon>
        <taxon>Sordariomycetidae</taxon>
        <taxon>Sordariales</taxon>
        <taxon>Chaetomiaceae</taxon>
        <taxon>Parathielavia</taxon>
    </lineage>
</organism>
<keyword evidence="2" id="KW-1185">Reference proteome</keyword>
<gene>
    <name evidence="1" type="ORF">N657DRAFT_373426</name>
</gene>
<name>A0AAN6YYK4_9PEZI</name>
<evidence type="ECO:0000313" key="1">
    <source>
        <dbReference type="EMBL" id="KAK4118447.1"/>
    </source>
</evidence>
<dbReference type="RefSeq" id="XP_062642220.1">
    <property type="nucleotide sequence ID" value="XM_062787057.1"/>
</dbReference>
<proteinExistence type="predicted"/>
<evidence type="ECO:0000313" key="2">
    <source>
        <dbReference type="Proteomes" id="UP001302602"/>
    </source>
</evidence>
<reference evidence="1" key="2">
    <citation type="submission" date="2023-05" db="EMBL/GenBank/DDBJ databases">
        <authorList>
            <consortium name="Lawrence Berkeley National Laboratory"/>
            <person name="Steindorff A."/>
            <person name="Hensen N."/>
            <person name="Bonometti L."/>
            <person name="Westerberg I."/>
            <person name="Brannstrom I.O."/>
            <person name="Guillou S."/>
            <person name="Cros-Aarteil S."/>
            <person name="Calhoun S."/>
            <person name="Haridas S."/>
            <person name="Kuo A."/>
            <person name="Mondo S."/>
            <person name="Pangilinan J."/>
            <person name="Riley R."/>
            <person name="Labutti K."/>
            <person name="Andreopoulos B."/>
            <person name="Lipzen A."/>
            <person name="Chen C."/>
            <person name="Yanf M."/>
            <person name="Daum C."/>
            <person name="Ng V."/>
            <person name="Clum A."/>
            <person name="Ohm R."/>
            <person name="Martin F."/>
            <person name="Silar P."/>
            <person name="Natvig D."/>
            <person name="Lalanne C."/>
            <person name="Gautier V."/>
            <person name="Ament-Velasquez S.L."/>
            <person name="Kruys A."/>
            <person name="Hutchinson M.I."/>
            <person name="Powell A.J."/>
            <person name="Barry K."/>
            <person name="Miller A.N."/>
            <person name="Grigoriev I.V."/>
            <person name="Debuchy R."/>
            <person name="Gladieux P."/>
            <person name="Thoren M.H."/>
            <person name="Johannesson H."/>
        </authorList>
    </citation>
    <scope>NUCLEOTIDE SEQUENCE</scope>
    <source>
        <strain evidence="1">CBS 731.68</strain>
    </source>
</reference>
<protein>
    <submittedName>
        <fullName evidence="1">Uncharacterized protein</fullName>
    </submittedName>
</protein>
<reference evidence="1" key="1">
    <citation type="journal article" date="2023" name="Mol. Phylogenet. Evol.">
        <title>Genome-scale phylogeny and comparative genomics of the fungal order Sordariales.</title>
        <authorList>
            <person name="Hensen N."/>
            <person name="Bonometti L."/>
            <person name="Westerberg I."/>
            <person name="Brannstrom I.O."/>
            <person name="Guillou S."/>
            <person name="Cros-Aarteil S."/>
            <person name="Calhoun S."/>
            <person name="Haridas S."/>
            <person name="Kuo A."/>
            <person name="Mondo S."/>
            <person name="Pangilinan J."/>
            <person name="Riley R."/>
            <person name="LaButti K."/>
            <person name="Andreopoulos B."/>
            <person name="Lipzen A."/>
            <person name="Chen C."/>
            <person name="Yan M."/>
            <person name="Daum C."/>
            <person name="Ng V."/>
            <person name="Clum A."/>
            <person name="Steindorff A."/>
            <person name="Ohm R.A."/>
            <person name="Martin F."/>
            <person name="Silar P."/>
            <person name="Natvig D.O."/>
            <person name="Lalanne C."/>
            <person name="Gautier V."/>
            <person name="Ament-Velasquez S.L."/>
            <person name="Kruys A."/>
            <person name="Hutchinson M.I."/>
            <person name="Powell A.J."/>
            <person name="Barry K."/>
            <person name="Miller A.N."/>
            <person name="Grigoriev I.V."/>
            <person name="Debuchy R."/>
            <person name="Gladieux P."/>
            <person name="Hiltunen Thoren M."/>
            <person name="Johannesson H."/>
        </authorList>
    </citation>
    <scope>NUCLEOTIDE SEQUENCE</scope>
    <source>
        <strain evidence="1">CBS 731.68</strain>
    </source>
</reference>
<accession>A0AAN6YYK4</accession>
<comment type="caution">
    <text evidence="1">The sequence shown here is derived from an EMBL/GenBank/DDBJ whole genome shotgun (WGS) entry which is preliminary data.</text>
</comment>
<sequence length="158" mass="17035">MATGQFGSLVARCGTARIGGGDSTVKICDATTGRCVATLDIGRVSHPLQFDTSLFHRLHTGVGTFDLPPTLPSTVLAIASTDYTPSPALFQRIGYGLNSNGTWIIYEVKIFCGCPRSIDQRHPHPLDLARLWRSAVLRAVSGSLCFRKVTLFRSGVKA</sequence>
<dbReference type="GeneID" id="87823827"/>
<dbReference type="AlphaFoldDB" id="A0AAN6YYK4"/>
<dbReference type="Proteomes" id="UP001302602">
    <property type="component" value="Unassembled WGS sequence"/>
</dbReference>